<dbReference type="AlphaFoldDB" id="A0A5B0SJE0"/>
<dbReference type="PANTHER" id="PTHR31836">
    <property type="match status" value="1"/>
</dbReference>
<proteinExistence type="predicted"/>
<protein>
    <recommendedName>
        <fullName evidence="5">RlpA-like protein double-psi beta-barrel domain-containing protein</fullName>
    </recommendedName>
</protein>
<feature type="signal peptide" evidence="2">
    <location>
        <begin position="1"/>
        <end position="28"/>
    </location>
</feature>
<comment type="caution">
    <text evidence="3">The sequence shown here is derived from an EMBL/GenBank/DDBJ whole genome shotgun (WGS) entry which is preliminary data.</text>
</comment>
<reference evidence="3 4" key="1">
    <citation type="submission" date="2019-05" db="EMBL/GenBank/DDBJ databases">
        <title>Emergence of the Ug99 lineage of the wheat stem rust pathogen through somatic hybridization.</title>
        <authorList>
            <person name="Li F."/>
            <person name="Upadhyaya N.M."/>
            <person name="Sperschneider J."/>
            <person name="Matny O."/>
            <person name="Nguyen-Phuc H."/>
            <person name="Mago R."/>
            <person name="Raley C."/>
            <person name="Miller M.E."/>
            <person name="Silverstein K.A.T."/>
            <person name="Henningsen E."/>
            <person name="Hirsch C.D."/>
            <person name="Visser B."/>
            <person name="Pretorius Z.A."/>
            <person name="Steffenson B.J."/>
            <person name="Schwessinger B."/>
            <person name="Dodds P.N."/>
            <person name="Figueroa M."/>
        </authorList>
    </citation>
    <scope>NUCLEOTIDE SEQUENCE [LARGE SCALE GENOMIC DNA]</scope>
    <source>
        <strain evidence="3 4">Ug99</strain>
    </source>
</reference>
<feature type="chain" id="PRO_5023107707" description="RlpA-like protein double-psi beta-barrel domain-containing protein" evidence="2">
    <location>
        <begin position="29"/>
        <end position="344"/>
    </location>
</feature>
<keyword evidence="1 2" id="KW-0732">Signal</keyword>
<gene>
    <name evidence="3" type="ORF">PGTUg99_012702</name>
</gene>
<evidence type="ECO:0000313" key="3">
    <source>
        <dbReference type="EMBL" id="KAA1137253.1"/>
    </source>
</evidence>
<evidence type="ECO:0000256" key="1">
    <source>
        <dbReference type="ARBA" id="ARBA00022729"/>
    </source>
</evidence>
<dbReference type="PANTHER" id="PTHR31836:SF22">
    <property type="entry name" value="RLPA-LIKE PROTEIN DOUBLE-PSI BETA-BARREL DOMAIN-CONTAINING PROTEIN"/>
    <property type="match status" value="1"/>
</dbReference>
<dbReference type="SUPFAM" id="SSF50685">
    <property type="entry name" value="Barwin-like endoglucanases"/>
    <property type="match status" value="1"/>
</dbReference>
<dbReference type="Proteomes" id="UP000325313">
    <property type="component" value="Unassembled WGS sequence"/>
</dbReference>
<accession>A0A5B0SJE0</accession>
<dbReference type="InterPro" id="IPR036908">
    <property type="entry name" value="RlpA-like_sf"/>
</dbReference>
<name>A0A5B0SJE0_PUCGR</name>
<evidence type="ECO:0000313" key="4">
    <source>
        <dbReference type="Proteomes" id="UP000325313"/>
    </source>
</evidence>
<organism evidence="3 4">
    <name type="scientific">Puccinia graminis f. sp. tritici</name>
    <dbReference type="NCBI Taxonomy" id="56615"/>
    <lineage>
        <taxon>Eukaryota</taxon>
        <taxon>Fungi</taxon>
        <taxon>Dikarya</taxon>
        <taxon>Basidiomycota</taxon>
        <taxon>Pucciniomycotina</taxon>
        <taxon>Pucciniomycetes</taxon>
        <taxon>Pucciniales</taxon>
        <taxon>Pucciniaceae</taxon>
        <taxon>Puccinia</taxon>
    </lineage>
</organism>
<evidence type="ECO:0008006" key="5">
    <source>
        <dbReference type="Google" id="ProtNLM"/>
    </source>
</evidence>
<dbReference type="Gene3D" id="2.40.40.10">
    <property type="entry name" value="RlpA-like domain"/>
    <property type="match status" value="1"/>
</dbReference>
<dbReference type="InterPro" id="IPR051477">
    <property type="entry name" value="Expansin_CellWall"/>
</dbReference>
<evidence type="ECO:0000256" key="2">
    <source>
        <dbReference type="SAM" id="SignalP"/>
    </source>
</evidence>
<dbReference type="EMBL" id="VDEP01000010">
    <property type="protein sequence ID" value="KAA1137253.1"/>
    <property type="molecule type" value="Genomic_DNA"/>
</dbReference>
<dbReference type="CDD" id="cd22191">
    <property type="entry name" value="DPBB_RlpA_EXP_N-like"/>
    <property type="match status" value="1"/>
</dbReference>
<sequence length="344" mass="37772">MKTFNHGETKSTFASLASLLILIPAVCCSGKTSAHKLSKKQLPVHSEDWMILPSHGLMLTHYQTGPKHVNGVPVISRRDADISLFSSALSGLTSSQDDFLDWDAELVTDLKNAPLQDASSRDVVTRSGLVHITRNSQGKDAVRIEASPLLAKPLTLSPYNPNRTIKRFTQIKRSSKKQNVKLPKYNPKALSKSKGLQTLLNPTHPQLDVAKGAIIQTKITWYTGHDLLNPYCAQKCKVEVSNCMRFTLSLIIAVTQEWKQRPKCGDFFEITVVDKHAGQVGKSVIARVVDLCGGCAPERAHADLSKAAFTKLFTLDVGVVSGLAMRKVAPPKKWNVALYGPRVL</sequence>